<keyword evidence="3" id="KW-1185">Reference proteome</keyword>
<dbReference type="EMBL" id="CAID01000009">
    <property type="protein sequence ID" value="CEF99220.1"/>
    <property type="molecule type" value="Genomic_DNA"/>
</dbReference>
<name>A0A090M4Q6_OSTTA</name>
<accession>A0A090M4Q6</accession>
<dbReference type="PANTHER" id="PTHR47826:SF1">
    <property type="entry name" value="OS03G0164700 PROTEIN"/>
    <property type="match status" value="1"/>
</dbReference>
<dbReference type="OrthoDB" id="415590at2759"/>
<dbReference type="GO" id="GO:0016301">
    <property type="term" value="F:kinase activity"/>
    <property type="evidence" value="ECO:0007669"/>
    <property type="project" value="UniProtKB-KW"/>
</dbReference>
<dbReference type="Pfam" id="PF00294">
    <property type="entry name" value="PfkB"/>
    <property type="match status" value="1"/>
</dbReference>
<dbReference type="SUPFAM" id="SSF53613">
    <property type="entry name" value="Ribokinase-like"/>
    <property type="match status" value="1"/>
</dbReference>
<keyword evidence="2" id="KW-0808">Transferase</keyword>
<protein>
    <submittedName>
        <fullName evidence="2">Carbohydrate kinase PfkB</fullName>
    </submittedName>
</protein>
<reference evidence="2 3" key="2">
    <citation type="journal article" date="2014" name="BMC Genomics">
        <title>An improved genome of the model marine alga Ostreococcus tauri unfolds by assessing Illumina de novo assemblies.</title>
        <authorList>
            <person name="Blanc-Mathieu R."/>
            <person name="Verhelst B."/>
            <person name="Derelle E."/>
            <person name="Rombauts S."/>
            <person name="Bouget F.Y."/>
            <person name="Carre I."/>
            <person name="Chateau A."/>
            <person name="Eyre-Walker A."/>
            <person name="Grimsley N."/>
            <person name="Moreau H."/>
            <person name="Piegu B."/>
            <person name="Rivals E."/>
            <person name="Schackwitz W."/>
            <person name="Van de Peer Y."/>
            <person name="Piganeau G."/>
        </authorList>
    </citation>
    <scope>NUCLEOTIDE SEQUENCE [LARGE SCALE GENOMIC DNA]</scope>
    <source>
        <strain evidence="3">OTTH 0595 / CCAP 157/2 / RCC745</strain>
    </source>
</reference>
<comment type="caution">
    <text evidence="2">The sequence shown here is derived from an EMBL/GenBank/DDBJ whole genome shotgun (WGS) entry which is preliminary data.</text>
</comment>
<evidence type="ECO:0000313" key="3">
    <source>
        <dbReference type="Proteomes" id="UP000009170"/>
    </source>
</evidence>
<organism evidence="2 3">
    <name type="scientific">Ostreococcus tauri</name>
    <name type="common">Marine green alga</name>
    <dbReference type="NCBI Taxonomy" id="70448"/>
    <lineage>
        <taxon>Eukaryota</taxon>
        <taxon>Viridiplantae</taxon>
        <taxon>Chlorophyta</taxon>
        <taxon>Mamiellophyceae</taxon>
        <taxon>Mamiellales</taxon>
        <taxon>Bathycoccaceae</taxon>
        <taxon>Ostreococcus</taxon>
    </lineage>
</organism>
<gene>
    <name evidence="2" type="ORF">OT_ostta09g04170</name>
</gene>
<evidence type="ECO:0000313" key="2">
    <source>
        <dbReference type="EMBL" id="CEF99220.1"/>
    </source>
</evidence>
<dbReference type="KEGG" id="ota:OT_ostta09g04170"/>
<feature type="domain" description="Carbohydrate kinase PfkB" evidence="1">
    <location>
        <begin position="100"/>
        <end position="390"/>
    </location>
</feature>
<dbReference type="InterPro" id="IPR029056">
    <property type="entry name" value="Ribokinase-like"/>
</dbReference>
<dbReference type="AlphaFoldDB" id="A0A090M4Q6"/>
<dbReference type="GeneID" id="9831825"/>
<proteinExistence type="predicted"/>
<dbReference type="Proteomes" id="UP000009170">
    <property type="component" value="Unassembled WGS sequence"/>
</dbReference>
<dbReference type="Gene3D" id="3.40.1190.20">
    <property type="match status" value="1"/>
</dbReference>
<dbReference type="RefSeq" id="XP_003081399.2">
    <property type="nucleotide sequence ID" value="XM_003081351.2"/>
</dbReference>
<dbReference type="FunCoup" id="A0A090M4Q6">
    <property type="interactions" value="649"/>
</dbReference>
<dbReference type="STRING" id="70448.A0A090M4Q6"/>
<dbReference type="PANTHER" id="PTHR47826">
    <property type="entry name" value="OS03G0164700 PROTEIN"/>
    <property type="match status" value="1"/>
</dbReference>
<keyword evidence="2" id="KW-0418">Kinase</keyword>
<dbReference type="InterPro" id="IPR011611">
    <property type="entry name" value="PfkB_dom"/>
</dbReference>
<sequence length="445" mass="46585">MIASRATSTVVDATTRSNAQRVRSGSLACARSRTRARSRASASRLATRWGDECDVVALGNLCVDVLLPPGPIPEVGSLKTSKTLNELAKTAPARESWELGGNCNFLIAAARLGLRATCAGHVGNDQYGQFLIDELTMEGVDVVELVPDDDTGVKVSALAETLICFVLSDGDGGHAFCSRYDLGPWPLMRDVGDVSNDAREALRSCKAVFVNGFVFDELKPQAVAQALKLAKSNGAGVFFDPGPRSFTFVDDTNPARMEALEVALTSANVVLATEEELAALTGLDVGSSPEAYASAVFDYPNSAAEWVVVKLGPRGAMVITRDGKSSRVGCPKVKVGDTVGCGDSSAGAYVLGYLRMQSDDSLDLSEALATTATLATHVGSATAMNVGAGRNVAKAETVIELLDMAANGKTDGVDANVAQRARSMLRTSIASARERDDADASPTQV</sequence>
<dbReference type="InParanoid" id="A0A090M4Q6"/>
<evidence type="ECO:0000259" key="1">
    <source>
        <dbReference type="Pfam" id="PF00294"/>
    </source>
</evidence>
<reference evidence="3" key="1">
    <citation type="journal article" date="2006" name="Proc. Natl. Acad. Sci. U.S.A.">
        <title>Genome analysis of the smallest free-living eukaryote Ostreococcus tauri unveils many unique features.</title>
        <authorList>
            <person name="Derelle E."/>
            <person name="Ferraz C."/>
            <person name="Rombauts S."/>
            <person name="Rouze P."/>
            <person name="Worden A.Z."/>
            <person name="Robbens S."/>
            <person name="Partensky F."/>
            <person name="Degroeve S."/>
            <person name="Echeynie S."/>
            <person name="Cooke R."/>
            <person name="Saeys Y."/>
            <person name="Wuyts J."/>
            <person name="Jabbari K."/>
            <person name="Bowler C."/>
            <person name="Panaud O."/>
            <person name="Piegu B."/>
            <person name="Ball S.G."/>
            <person name="Ral J.-P."/>
            <person name="Bouget F.-Y."/>
            <person name="Piganeau G."/>
            <person name="De Baets B."/>
            <person name="Picard A."/>
            <person name="Delseny M."/>
            <person name="Demaille J."/>
            <person name="Van de Peer Y."/>
            <person name="Moreau H."/>
        </authorList>
    </citation>
    <scope>NUCLEOTIDE SEQUENCE [LARGE SCALE GENOMIC DNA]</scope>
    <source>
        <strain evidence="3">OTTH 0595 / CCAP 157/2 / RCC745</strain>
    </source>
</reference>